<dbReference type="AlphaFoldDB" id="A0A3M0I8P4"/>
<name>A0A3M0I8P4_9ACTN</name>
<comment type="caution">
    <text evidence="3">The sequence shown here is derived from an EMBL/GenBank/DDBJ whole genome shotgun (WGS) entry which is preliminary data.</text>
</comment>
<evidence type="ECO:0000256" key="1">
    <source>
        <dbReference type="SAM" id="MobiDB-lite"/>
    </source>
</evidence>
<sequence length="203" mass="20620">MNALKRHLPTGRRRTVAAVLAAAALLGSRDDSARAGTTAVDPQQAADAATTSVAGTVTAIEQEGEHGRTVWKVDVVDSRGTGHEVTVDPGDGKVTASTTGTREDREDGDDRDDAAEAAAVKSAGTDLGRALKAALAAVNGTVTSVEIDDAADGTAVWEIDVVDAGGTAHEVVVDAATGRVTAARADDHARHGAHEDDDHGADD</sequence>
<evidence type="ECO:0000259" key="2">
    <source>
        <dbReference type="Pfam" id="PF03413"/>
    </source>
</evidence>
<organism evidence="3 4">
    <name type="scientific">Streptomyces shenzhenensis</name>
    <dbReference type="NCBI Taxonomy" id="943815"/>
    <lineage>
        <taxon>Bacteria</taxon>
        <taxon>Bacillati</taxon>
        <taxon>Actinomycetota</taxon>
        <taxon>Actinomycetes</taxon>
        <taxon>Kitasatosporales</taxon>
        <taxon>Streptomycetaceae</taxon>
        <taxon>Streptomyces</taxon>
    </lineage>
</organism>
<dbReference type="InterPro" id="IPR025711">
    <property type="entry name" value="PepSY"/>
</dbReference>
<feature type="region of interest" description="Disordered" evidence="1">
    <location>
        <begin position="183"/>
        <end position="203"/>
    </location>
</feature>
<dbReference type="Pfam" id="PF03413">
    <property type="entry name" value="PepSY"/>
    <property type="match status" value="2"/>
</dbReference>
<feature type="compositionally biased region" description="Basic and acidic residues" evidence="1">
    <location>
        <begin position="184"/>
        <end position="203"/>
    </location>
</feature>
<feature type="domain" description="PepSY" evidence="2">
    <location>
        <begin position="129"/>
        <end position="182"/>
    </location>
</feature>
<dbReference type="OrthoDB" id="4246951at2"/>
<dbReference type="EMBL" id="PENI01000005">
    <property type="protein sequence ID" value="RMB85911.1"/>
    <property type="molecule type" value="Genomic_DNA"/>
</dbReference>
<dbReference type="Gene3D" id="3.10.450.40">
    <property type="match status" value="2"/>
</dbReference>
<reference evidence="3 4" key="1">
    <citation type="submission" date="2017-11" db="EMBL/GenBank/DDBJ databases">
        <title>Draft genome of actinobacteria isolated from guarana (Paullinia cupana (Mart.) Ducke.</title>
        <authorList>
            <person name="Siqueira K.A."/>
            <person name="Liotti R.G."/>
            <person name="Mendes T.A.O."/>
            <person name="Soares M.A."/>
        </authorList>
    </citation>
    <scope>NUCLEOTIDE SEQUENCE [LARGE SCALE GENOMIC DNA]</scope>
    <source>
        <strain evidence="3 4">193</strain>
    </source>
</reference>
<evidence type="ECO:0000313" key="4">
    <source>
        <dbReference type="Proteomes" id="UP000270471"/>
    </source>
</evidence>
<protein>
    <recommendedName>
        <fullName evidence="2">PepSY domain-containing protein</fullName>
    </recommendedName>
</protein>
<accession>A0A3M0I8P4</accession>
<feature type="region of interest" description="Disordered" evidence="1">
    <location>
        <begin position="81"/>
        <end position="112"/>
    </location>
</feature>
<proteinExistence type="predicted"/>
<feature type="domain" description="PepSY" evidence="2">
    <location>
        <begin position="40"/>
        <end position="96"/>
    </location>
</feature>
<gene>
    <name evidence="3" type="ORF">CTZ28_10340</name>
</gene>
<evidence type="ECO:0000313" key="3">
    <source>
        <dbReference type="EMBL" id="RMB85911.1"/>
    </source>
</evidence>
<dbReference type="Proteomes" id="UP000270471">
    <property type="component" value="Unassembled WGS sequence"/>
</dbReference>
<dbReference type="RefSeq" id="WP_121889015.1">
    <property type="nucleotide sequence ID" value="NZ_PENI01000005.1"/>
</dbReference>
<keyword evidence="4" id="KW-1185">Reference proteome</keyword>